<dbReference type="InterPro" id="IPR027450">
    <property type="entry name" value="AlkB-like"/>
</dbReference>
<evidence type="ECO:0000256" key="8">
    <source>
        <dbReference type="ARBA" id="ARBA00023042"/>
    </source>
</evidence>
<organism evidence="15 16">
    <name type="scientific">Clunio marinus</name>
    <dbReference type="NCBI Taxonomy" id="568069"/>
    <lineage>
        <taxon>Eukaryota</taxon>
        <taxon>Metazoa</taxon>
        <taxon>Ecdysozoa</taxon>
        <taxon>Arthropoda</taxon>
        <taxon>Hexapoda</taxon>
        <taxon>Insecta</taxon>
        <taxon>Pterygota</taxon>
        <taxon>Neoptera</taxon>
        <taxon>Endopterygota</taxon>
        <taxon>Diptera</taxon>
        <taxon>Nematocera</taxon>
        <taxon>Chironomoidea</taxon>
        <taxon>Chironomidae</taxon>
        <taxon>Clunio</taxon>
    </lineage>
</organism>
<evidence type="ECO:0000256" key="2">
    <source>
        <dbReference type="ARBA" id="ARBA00005232"/>
    </source>
</evidence>
<dbReference type="InterPro" id="IPR029021">
    <property type="entry name" value="Prot-tyrosine_phosphatase-like"/>
</dbReference>
<dbReference type="Pfam" id="PF00755">
    <property type="entry name" value="Carn_acyltransf"/>
    <property type="match status" value="1"/>
</dbReference>
<feature type="compositionally biased region" description="Basic and acidic residues" evidence="11">
    <location>
        <begin position="235"/>
        <end position="244"/>
    </location>
</feature>
<dbReference type="InterPro" id="IPR042231">
    <property type="entry name" value="Cho/carn_acyl_trans_2"/>
</dbReference>
<dbReference type="Pfam" id="PF00782">
    <property type="entry name" value="DSPc"/>
    <property type="match status" value="1"/>
</dbReference>
<accession>A0A1J1J7I0</accession>
<dbReference type="GO" id="GO:0004092">
    <property type="term" value="F:carnitine O-acetyltransferase activity"/>
    <property type="evidence" value="ECO:0007669"/>
    <property type="project" value="TreeGrafter"/>
</dbReference>
<dbReference type="Gene3D" id="3.30.559.10">
    <property type="entry name" value="Chloramphenicol acetyltransferase-like domain"/>
    <property type="match status" value="1"/>
</dbReference>
<keyword evidence="4" id="KW-0507">mRNA processing</keyword>
<reference evidence="15 16" key="1">
    <citation type="submission" date="2015-04" db="EMBL/GenBank/DDBJ databases">
        <authorList>
            <person name="Syromyatnikov M.Y."/>
            <person name="Popov V.N."/>
        </authorList>
    </citation>
    <scope>NUCLEOTIDE SEQUENCE [LARGE SCALE GENOMIC DNA]</scope>
</reference>
<dbReference type="InterPro" id="IPR039551">
    <property type="entry name" value="Cho/carn_acyl_trans"/>
</dbReference>
<evidence type="ECO:0000256" key="5">
    <source>
        <dbReference type="ARBA" id="ARBA00022679"/>
    </source>
</evidence>
<dbReference type="Gene3D" id="2.40.50.140">
    <property type="entry name" value="Nucleic acid-binding proteins"/>
    <property type="match status" value="1"/>
</dbReference>
<dbReference type="Pfam" id="PF03919">
    <property type="entry name" value="mRNA_cap_C"/>
    <property type="match status" value="1"/>
</dbReference>
<dbReference type="FunFam" id="2.40.50.140:FF:000291">
    <property type="entry name" value="mRNA-capping enzyme"/>
    <property type="match status" value="1"/>
</dbReference>
<dbReference type="FunFam" id="3.30.559.70:FF:000010">
    <property type="entry name" value="Carnitine O-Acetyl-Transferase, isoform B"/>
    <property type="match status" value="1"/>
</dbReference>
<dbReference type="Gene3D" id="3.90.190.10">
    <property type="entry name" value="Protein tyrosine phosphatase superfamily"/>
    <property type="match status" value="1"/>
</dbReference>
<dbReference type="GO" id="GO:0019254">
    <property type="term" value="P:carnitine metabolic process, CoA-linked"/>
    <property type="evidence" value="ECO:0007669"/>
    <property type="project" value="TreeGrafter"/>
</dbReference>
<keyword evidence="6" id="KW-0378">Hydrolase</keyword>
<dbReference type="EC" id="2.7.7.50" evidence="3"/>
<dbReference type="InterPro" id="IPR000542">
    <property type="entry name" value="Carn_acyl_trans"/>
</dbReference>
<dbReference type="CDD" id="cd07895">
    <property type="entry name" value="Adenylation_mRNA_capping"/>
    <property type="match status" value="1"/>
</dbReference>
<dbReference type="STRING" id="568069.A0A1J1J7I0"/>
<dbReference type="SUPFAM" id="SSF52777">
    <property type="entry name" value="CoA-dependent acyltransferases"/>
    <property type="match status" value="2"/>
</dbReference>
<evidence type="ECO:0000259" key="12">
    <source>
        <dbReference type="PROSITE" id="PS50054"/>
    </source>
</evidence>
<dbReference type="InterPro" id="IPR016130">
    <property type="entry name" value="Tyr_Pase_AS"/>
</dbReference>
<evidence type="ECO:0000256" key="9">
    <source>
        <dbReference type="ARBA" id="ARBA00023315"/>
    </source>
</evidence>
<dbReference type="Gene3D" id="3.30.470.30">
    <property type="entry name" value="DNA ligase/mRNA capping enzyme"/>
    <property type="match status" value="1"/>
</dbReference>
<dbReference type="Proteomes" id="UP000183832">
    <property type="component" value="Unassembled WGS sequence"/>
</dbReference>
<evidence type="ECO:0000256" key="4">
    <source>
        <dbReference type="ARBA" id="ARBA00022664"/>
    </source>
</evidence>
<evidence type="ECO:0000313" key="16">
    <source>
        <dbReference type="Proteomes" id="UP000183832"/>
    </source>
</evidence>
<comment type="similarity">
    <text evidence="2">Belongs to the carnitine/choline acetyltransferase family.</text>
</comment>
<keyword evidence="16" id="KW-1185">Reference proteome</keyword>
<feature type="domain" description="Fe2OG dioxygenase" evidence="14">
    <location>
        <begin position="1383"/>
        <end position="1517"/>
    </location>
</feature>
<dbReference type="SUPFAM" id="SSF56091">
    <property type="entry name" value="DNA ligase/mRNA capping enzyme, catalytic domain"/>
    <property type="match status" value="1"/>
</dbReference>
<dbReference type="SUPFAM" id="SSF50249">
    <property type="entry name" value="Nucleic acid-binding proteins"/>
    <property type="match status" value="1"/>
</dbReference>
<feature type="region of interest" description="Disordered" evidence="11">
    <location>
        <begin position="210"/>
        <end position="274"/>
    </location>
</feature>
<dbReference type="FunFam" id="3.30.470.30:FF:000040">
    <property type="entry name" value="mRNA-capping enzyme"/>
    <property type="match status" value="1"/>
</dbReference>
<feature type="compositionally biased region" description="Low complexity" evidence="11">
    <location>
        <begin position="212"/>
        <end position="229"/>
    </location>
</feature>
<dbReference type="InterPro" id="IPR013846">
    <property type="entry name" value="mRNA_cap_enzyme_C"/>
</dbReference>
<evidence type="ECO:0000256" key="6">
    <source>
        <dbReference type="ARBA" id="ARBA00022801"/>
    </source>
</evidence>
<keyword evidence="5" id="KW-0808">Transferase</keyword>
<dbReference type="InterPro" id="IPR001339">
    <property type="entry name" value="mRNA_cap_enzyme_adenylation"/>
</dbReference>
<feature type="active site" description="Proton acceptor" evidence="10">
    <location>
        <position position="932"/>
    </location>
</feature>
<evidence type="ECO:0000259" key="14">
    <source>
        <dbReference type="PROSITE" id="PS51471"/>
    </source>
</evidence>
<dbReference type="InterPro" id="IPR000340">
    <property type="entry name" value="Dual-sp_phosphatase_cat-dom"/>
</dbReference>
<dbReference type="GO" id="GO:0005524">
    <property type="term" value="F:ATP binding"/>
    <property type="evidence" value="ECO:0007669"/>
    <property type="project" value="InterPro"/>
</dbReference>
<dbReference type="PANTHER" id="PTHR22589">
    <property type="entry name" value="CARNITINE O-ACYLTRANSFERASE"/>
    <property type="match status" value="1"/>
</dbReference>
<dbReference type="PROSITE" id="PS50054">
    <property type="entry name" value="TYR_PHOSPHATASE_DUAL"/>
    <property type="match status" value="1"/>
</dbReference>
<keyword evidence="8" id="KW-0506">mRNA capping</keyword>
<protein>
    <recommendedName>
        <fullName evidence="3">mRNA guanylyltransferase</fullName>
        <ecNumber evidence="3">2.7.7.50</ecNumber>
    </recommendedName>
</protein>
<feature type="domain" description="Tyrosine specific protein phosphatases" evidence="13">
    <location>
        <begin position="111"/>
        <end position="178"/>
    </location>
</feature>
<gene>
    <name evidence="15" type="primary">putative mRNA-capping enzyme</name>
    <name evidence="15" type="ORF">CLUMA_CG020686</name>
</gene>
<dbReference type="GO" id="GO:0005777">
    <property type="term" value="C:peroxisome"/>
    <property type="evidence" value="ECO:0007669"/>
    <property type="project" value="TreeGrafter"/>
</dbReference>
<evidence type="ECO:0000256" key="1">
    <source>
        <dbReference type="ARBA" id="ARBA00001954"/>
    </source>
</evidence>
<proteinExistence type="inferred from homology"/>
<feature type="domain" description="Tyrosine-protein phosphatase" evidence="12">
    <location>
        <begin position="42"/>
        <end position="190"/>
    </location>
</feature>
<dbReference type="InterPro" id="IPR000387">
    <property type="entry name" value="Tyr_Pase_dom"/>
</dbReference>
<name>A0A1J1J7I0_9DIPT</name>
<dbReference type="InterPro" id="IPR020422">
    <property type="entry name" value="TYR_PHOSPHATASE_DUAL_dom"/>
</dbReference>
<dbReference type="Gene3D" id="3.30.559.70">
    <property type="entry name" value="Choline/Carnitine o-acyltransferase, domain 2"/>
    <property type="match status" value="1"/>
</dbReference>
<dbReference type="Gene3D" id="2.60.120.590">
    <property type="entry name" value="Alpha-ketoglutarate-dependent dioxygenase AlkB-like"/>
    <property type="match status" value="1"/>
</dbReference>
<dbReference type="PROSITE" id="PS51471">
    <property type="entry name" value="FE2OG_OXY"/>
    <property type="match status" value="1"/>
</dbReference>
<evidence type="ECO:0000259" key="13">
    <source>
        <dbReference type="PROSITE" id="PS50056"/>
    </source>
</evidence>
<dbReference type="PROSITE" id="PS50056">
    <property type="entry name" value="TYR_PHOSPHATASE_2"/>
    <property type="match status" value="1"/>
</dbReference>
<dbReference type="SUPFAM" id="SSF51197">
    <property type="entry name" value="Clavaminate synthase-like"/>
    <property type="match status" value="1"/>
</dbReference>
<dbReference type="InterPro" id="IPR012340">
    <property type="entry name" value="NA-bd_OB-fold"/>
</dbReference>
<dbReference type="Pfam" id="PF01331">
    <property type="entry name" value="mRNA_cap_enzyme"/>
    <property type="match status" value="1"/>
</dbReference>
<dbReference type="InterPro" id="IPR023213">
    <property type="entry name" value="CAT-like_dom_sf"/>
</dbReference>
<evidence type="ECO:0000256" key="7">
    <source>
        <dbReference type="ARBA" id="ARBA00022912"/>
    </source>
</evidence>
<dbReference type="Gene3D" id="3.30.1490.430">
    <property type="match status" value="1"/>
</dbReference>
<dbReference type="GO" id="GO:0004721">
    <property type="term" value="F:phosphoprotein phosphatase activity"/>
    <property type="evidence" value="ECO:0007669"/>
    <property type="project" value="UniProtKB-KW"/>
</dbReference>
<comment type="cofactor">
    <cofactor evidence="1">
        <name>Fe(2+)</name>
        <dbReference type="ChEBI" id="CHEBI:29033"/>
    </cofactor>
</comment>
<keyword evidence="9" id="KW-0012">Acyltransferase</keyword>
<dbReference type="PROSITE" id="PS00383">
    <property type="entry name" value="TYR_PHOSPHATASE_1"/>
    <property type="match status" value="1"/>
</dbReference>
<evidence type="ECO:0000256" key="3">
    <source>
        <dbReference type="ARBA" id="ARBA00012475"/>
    </source>
</evidence>
<evidence type="ECO:0000256" key="10">
    <source>
        <dbReference type="PIRSR" id="PIRSR600542-1"/>
    </source>
</evidence>
<dbReference type="FunFam" id="3.90.190.10:FF:000040">
    <property type="entry name" value="mRNA-capping enzyme"/>
    <property type="match status" value="1"/>
</dbReference>
<evidence type="ECO:0000256" key="11">
    <source>
        <dbReference type="SAM" id="MobiDB-lite"/>
    </source>
</evidence>
<dbReference type="GO" id="GO:0006370">
    <property type="term" value="P:7-methylguanosine mRNA capping"/>
    <property type="evidence" value="ECO:0007669"/>
    <property type="project" value="UniProtKB-KW"/>
</dbReference>
<dbReference type="GO" id="GO:0004484">
    <property type="term" value="F:mRNA guanylyltransferase activity"/>
    <property type="evidence" value="ECO:0007669"/>
    <property type="project" value="UniProtKB-EC"/>
</dbReference>
<dbReference type="EMBL" id="CVRI01000073">
    <property type="protein sequence ID" value="CRL07732.1"/>
    <property type="molecule type" value="Genomic_DNA"/>
</dbReference>
<keyword evidence="7" id="KW-0904">Protein phosphatase</keyword>
<dbReference type="InterPro" id="IPR037151">
    <property type="entry name" value="AlkB-like_sf"/>
</dbReference>
<feature type="compositionally biased region" description="Acidic residues" evidence="11">
    <location>
        <begin position="245"/>
        <end position="256"/>
    </location>
</feature>
<sequence length="1518" mass="174048">MSHWRDNGPGPIPKRWLNCPIRSEEFIAKKFVAFKTPLNEQFDSQVGDRFFYPYMMFDLIKTYFKAKIGLWIDLTNTSRFYDRAEVEKKNCRYVKLRCKGIGETPSPEQTKSFIEIVDEFVANNPLEIVGVHCTHGYNRTGFLIASYLVEKHDISVGAAIQMFAQVRPPGIYKQEYITELYKRYDDEDDATPAPQLPDWCFEEEEEDFVDHGNSYSGTTSSNSFSQSESKGNRKRKDEEQKNIGEDDVIDPEDLEDASNGGRGGPSKKKRRTEHIRLDAMFMEGVKGATLMTDRKKVNTLQRVIQDMCGWEKPGFPGSQPVSMDRENLKLLHTKPYKVSWKADGTRYMMLIQDYQEIYFFDRDNSCFKIDGLTFPNSKDLTKHATNTLLDGEMVIDKVEGKRVPRYLVYDIVRYEGEDCGKKSFENRLKTIKNLIIGPRHEAIARGIINRELEPFGIRMKDFWDVTTAAALLGPKFAKQLSHEPDGLIFQPKLEPYVSGQCDDVLKWKPAEQNSVDFQLKIIEECGVGILAKKRALLFVGSLTTPFAEMKFTRDIKQYDNKIIECKFDNSTNQWMFMRERTDKSYPNAYKTAVCMIKALQRSNQLFKMPIKMLSASYSSTNPQNLPRLPVPKLEDTLTRFLATTEPHLTAERFENTKNVVKEFGRVGGVGEKLQKLLEKRAETKENWLSDPTSNWWLNCAYLQYRDPVVVWSSPGLVYPQRKFVTVDDKINYAAKVIQFALRYKNLIDTNQIPVEKMGKNELDMQQFQKVFGTCRIPGVEADSVEFNPTSKHVAVIVNDVFFKVPVYADDGSILGENQLQDQLRECINVGSKQKNALKVGVLTSDNRDNWGKAYQELTKNVNNRQSVREIQQSLFVLAIDREMPQIQDDTVTAEHTLVTGAGSKYNSSNRWYDKTVQFIIGSTGINGLTYEHSPAEGGPISIIGDFIIKNVLEQESGKSQPMNASGSYQKPALLNFVSSPQIEEAIRLSSHNIDKLAGDIDMGYLHFNDYGKNFIKSQKFSPDSYIQMAIQFAFHRLHHLPGATYESAGTRLYVHGRTEVIRSCSNESVAFVKAMMESKNDQEKVEKLRKAIDSHKKYVNQAVQGFGVDRHLLGLKLIAKENGIPVPEIYSDEGYVKSSNFRLSTSQVASIYDAFMCYGPLTNDGYGCCYSPRNNDIWFGLSSMRSNSDTSTETFKKSLQEALQLMYQLLMQETFKYYKNKTKPPDLETVIDCNDENNKNIIKININKKQNLKIGLIPEDQWKVYKFKEKPGLILIKNPFTPMGQRYWIRKLLKDYTKFPNPNNLLPARFNQNIINDFWNSLNNESDEQQRKLIKKSMRWTTLGYHYDWTNKIYDENLKNDFPLELNRLIKVIADTLGFNHYKSEAAIINFYPLGSTLAAHTDHSEFFLDSPLFSVSFGQTAIFLIGGTSREDEALPILLESGDVLIMSGDSRLCYHAVPRVFKHNDKSPWDGSQNSTNCSDLNGDEVNQCLKKDDWQLYENYLTDSRINVNVRQVNK</sequence>
<evidence type="ECO:0000313" key="15">
    <source>
        <dbReference type="EMBL" id="CRL07732.1"/>
    </source>
</evidence>
<dbReference type="SUPFAM" id="SSF52799">
    <property type="entry name" value="(Phosphotyrosine protein) phosphatases II"/>
    <property type="match status" value="1"/>
</dbReference>
<dbReference type="OrthoDB" id="240216at2759"/>
<dbReference type="Pfam" id="PF13532">
    <property type="entry name" value="2OG-FeII_Oxy_2"/>
    <property type="match status" value="1"/>
</dbReference>
<dbReference type="InterPro" id="IPR005123">
    <property type="entry name" value="Oxoglu/Fe-dep_dioxygenase_dom"/>
</dbReference>
<dbReference type="PANTHER" id="PTHR22589:SF103">
    <property type="entry name" value="CARNITINE O-ACETYL-TRANSFERASE, ISOFORM A-RELATED"/>
    <property type="match status" value="1"/>
</dbReference>